<evidence type="ECO:0000313" key="1">
    <source>
        <dbReference type="EMBL" id="VAX39768.1"/>
    </source>
</evidence>
<accession>A0A3B1DUT5</accession>
<gene>
    <name evidence="1" type="ORF">MNBD_PLANCTO02-3157</name>
</gene>
<organism evidence="1">
    <name type="scientific">hydrothermal vent metagenome</name>
    <dbReference type="NCBI Taxonomy" id="652676"/>
    <lineage>
        <taxon>unclassified sequences</taxon>
        <taxon>metagenomes</taxon>
        <taxon>ecological metagenomes</taxon>
    </lineage>
</organism>
<evidence type="ECO:0008006" key="2">
    <source>
        <dbReference type="Google" id="ProtNLM"/>
    </source>
</evidence>
<name>A0A3B1DUT5_9ZZZZ</name>
<proteinExistence type="predicted"/>
<dbReference type="EMBL" id="UOGL01000368">
    <property type="protein sequence ID" value="VAX39768.1"/>
    <property type="molecule type" value="Genomic_DNA"/>
</dbReference>
<reference evidence="1" key="1">
    <citation type="submission" date="2018-06" db="EMBL/GenBank/DDBJ databases">
        <authorList>
            <person name="Zhirakovskaya E."/>
        </authorList>
    </citation>
    <scope>NUCLEOTIDE SEQUENCE</scope>
</reference>
<dbReference type="Pfam" id="PF09969">
    <property type="entry name" value="DUF2203"/>
    <property type="match status" value="1"/>
</dbReference>
<dbReference type="InterPro" id="IPR018699">
    <property type="entry name" value="DUF2203"/>
</dbReference>
<protein>
    <recommendedName>
        <fullName evidence="2">DUF2203 domain-containing protein</fullName>
    </recommendedName>
</protein>
<dbReference type="AlphaFoldDB" id="A0A3B1DUT5"/>
<dbReference type="PIRSF" id="PIRSF016498">
    <property type="entry name" value="UCP016498"/>
    <property type="match status" value="1"/>
</dbReference>
<sequence length="155" mass="18163">MNAIVQKRYFTVEEANQRLPLVKRIVGDIVQLYGEINERRERLIDIRQRSGSTGSSSHNMYGEEVDEMEREVNKDIDRYKEYLDELTGLDIELKDPEKGLIDFLSIQNDREVYLCWQLGEEEIGFWHELGAGFSGRQSLLEILTPHSPEEEEEEQ</sequence>